<dbReference type="GO" id="GO:1904047">
    <property type="term" value="F:S-adenosyl-L-methionine binding"/>
    <property type="evidence" value="ECO:0007669"/>
    <property type="project" value="TreeGrafter"/>
</dbReference>
<accession>A0A2H4IYF4</accession>
<dbReference type="InterPro" id="IPR012263">
    <property type="entry name" value="M_m6A_EcoRV"/>
</dbReference>
<dbReference type="PIRSF" id="PIRSF000398">
    <property type="entry name" value="M_m6A_EcoRV"/>
    <property type="match status" value="1"/>
</dbReference>
<evidence type="ECO:0000256" key="3">
    <source>
        <dbReference type="ARBA" id="ARBA00022603"/>
    </source>
</evidence>
<dbReference type="PANTHER" id="PTHR30481">
    <property type="entry name" value="DNA ADENINE METHYLASE"/>
    <property type="match status" value="1"/>
</dbReference>
<evidence type="ECO:0000256" key="1">
    <source>
        <dbReference type="ARBA" id="ARBA00006594"/>
    </source>
</evidence>
<dbReference type="Gene3D" id="3.40.50.150">
    <property type="entry name" value="Vaccinia Virus protein VP39"/>
    <property type="match status" value="1"/>
</dbReference>
<proteinExistence type="inferred from homology"/>
<reference evidence="7" key="1">
    <citation type="submission" date="2017-06" db="EMBL/GenBank/DDBJ databases">
        <title>Novel phages from South African skin metaviromes.</title>
        <authorList>
            <person name="van Zyl L.J."/>
            <person name="Abrahams Y."/>
            <person name="Stander E.A."/>
            <person name="Kirby B.M."/>
            <person name="Clavaud C."/>
            <person name="Farcet C."/>
            <person name="Breton L."/>
            <person name="Trindade M.I."/>
        </authorList>
    </citation>
    <scope>NUCLEOTIDE SEQUENCE</scope>
</reference>
<evidence type="ECO:0000256" key="4">
    <source>
        <dbReference type="ARBA" id="ARBA00022679"/>
    </source>
</evidence>
<dbReference type="PRINTS" id="PR00505">
    <property type="entry name" value="D12N6MTFRASE"/>
</dbReference>
<dbReference type="Pfam" id="PF02086">
    <property type="entry name" value="MethyltransfD12"/>
    <property type="match status" value="1"/>
</dbReference>
<dbReference type="InterPro" id="IPR029063">
    <property type="entry name" value="SAM-dependent_MTases_sf"/>
</dbReference>
<dbReference type="InterPro" id="IPR023095">
    <property type="entry name" value="Ade_MeTrfase_dom_2"/>
</dbReference>
<dbReference type="GO" id="GO:0009307">
    <property type="term" value="P:DNA restriction-modification system"/>
    <property type="evidence" value="ECO:0007669"/>
    <property type="project" value="InterPro"/>
</dbReference>
<comment type="similarity">
    <text evidence="1">Belongs to the N(4)/N(6)-methyltransferase family.</text>
</comment>
<protein>
    <recommendedName>
        <fullName evidence="2">site-specific DNA-methyltransferase (adenine-specific)</fullName>
        <ecNumber evidence="2">2.1.1.72</ecNumber>
    </recommendedName>
</protein>
<dbReference type="SUPFAM" id="SSF53335">
    <property type="entry name" value="S-adenosyl-L-methionine-dependent methyltransferases"/>
    <property type="match status" value="1"/>
</dbReference>
<evidence type="ECO:0000256" key="6">
    <source>
        <dbReference type="ARBA" id="ARBA00047942"/>
    </source>
</evidence>
<comment type="catalytic activity">
    <reaction evidence="6">
        <text>a 2'-deoxyadenosine in DNA + S-adenosyl-L-methionine = an N(6)-methyl-2'-deoxyadenosine in DNA + S-adenosyl-L-homocysteine + H(+)</text>
        <dbReference type="Rhea" id="RHEA:15197"/>
        <dbReference type="Rhea" id="RHEA-COMP:12418"/>
        <dbReference type="Rhea" id="RHEA-COMP:12419"/>
        <dbReference type="ChEBI" id="CHEBI:15378"/>
        <dbReference type="ChEBI" id="CHEBI:57856"/>
        <dbReference type="ChEBI" id="CHEBI:59789"/>
        <dbReference type="ChEBI" id="CHEBI:90615"/>
        <dbReference type="ChEBI" id="CHEBI:90616"/>
        <dbReference type="EC" id="2.1.1.72"/>
    </reaction>
</comment>
<dbReference type="Gene3D" id="1.10.1020.10">
    <property type="entry name" value="Adenine-specific Methyltransferase, Domain 2"/>
    <property type="match status" value="1"/>
</dbReference>
<dbReference type="GO" id="GO:0043565">
    <property type="term" value="F:sequence-specific DNA binding"/>
    <property type="evidence" value="ECO:0007669"/>
    <property type="project" value="TreeGrafter"/>
</dbReference>
<keyword evidence="3 7" id="KW-0489">Methyltransferase</keyword>
<dbReference type="PANTHER" id="PTHR30481:SF4">
    <property type="entry name" value="SITE-SPECIFIC DNA-METHYLTRANSFERASE (ADENINE-SPECIFIC)"/>
    <property type="match status" value="1"/>
</dbReference>
<name>A0A2H4IYF4_9CAUD</name>
<sequence length="251" mass="30031">MNSFISWIGGKKLLRKQILEQFPDQDSYGRYVEVFGGAGWVLFSKDKHAPLEVFNDVNGELINLYRVVKYHPESLQKELEWLLMSREQFFDELNRNTRGMTDIQRAARFFCLIRESFGTDCRSFGVSSRDIHKAVDYLKEVSNRLNKVVIENQDFERIIKTYDRPDALFYLDPPYYEAEKYYPDRFNPEDHERLCKCLSDLKGRFVLSYNDCQQIRELYEGYTIIEVDRMDNLANKDRSRRYKELIIKNFK</sequence>
<gene>
    <name evidence="7" type="ORF">10S2_6</name>
</gene>
<dbReference type="GO" id="GO:0032259">
    <property type="term" value="P:methylation"/>
    <property type="evidence" value="ECO:0007669"/>
    <property type="project" value="UniProtKB-KW"/>
</dbReference>
<dbReference type="InterPro" id="IPR012327">
    <property type="entry name" value="MeTrfase_D12"/>
</dbReference>
<organism evidence="7">
    <name type="scientific">uncultured Caudovirales phage</name>
    <dbReference type="NCBI Taxonomy" id="2100421"/>
    <lineage>
        <taxon>Viruses</taxon>
        <taxon>Duplodnaviria</taxon>
        <taxon>Heunggongvirae</taxon>
        <taxon>Uroviricota</taxon>
        <taxon>Caudoviricetes</taxon>
        <taxon>Peduoviridae</taxon>
        <taxon>Maltschvirus</taxon>
        <taxon>Maltschvirus maltsch</taxon>
    </lineage>
</organism>
<dbReference type="GO" id="GO:0006298">
    <property type="term" value="P:mismatch repair"/>
    <property type="evidence" value="ECO:0007669"/>
    <property type="project" value="TreeGrafter"/>
</dbReference>
<keyword evidence="4 7" id="KW-0808">Transferase</keyword>
<dbReference type="GO" id="GO:0009007">
    <property type="term" value="F:site-specific DNA-methyltransferase (adenine-specific) activity"/>
    <property type="evidence" value="ECO:0007669"/>
    <property type="project" value="UniProtKB-EC"/>
</dbReference>
<evidence type="ECO:0000313" key="7">
    <source>
        <dbReference type="EMBL" id="ASN67514.1"/>
    </source>
</evidence>
<evidence type="ECO:0000256" key="2">
    <source>
        <dbReference type="ARBA" id="ARBA00011900"/>
    </source>
</evidence>
<dbReference type="EC" id="2.1.1.72" evidence="2"/>
<dbReference type="EMBL" id="MF417849">
    <property type="protein sequence ID" value="ASN67514.1"/>
    <property type="molecule type" value="Genomic_DNA"/>
</dbReference>
<evidence type="ECO:0000256" key="5">
    <source>
        <dbReference type="ARBA" id="ARBA00022691"/>
    </source>
</evidence>
<keyword evidence="5" id="KW-0949">S-adenosyl-L-methionine</keyword>